<dbReference type="InterPro" id="IPR000808">
    <property type="entry name" value="Mrp-like_CS"/>
</dbReference>
<keyword evidence="4 6" id="KW-0408">Iron</keyword>
<evidence type="ECO:0000256" key="1">
    <source>
        <dbReference type="ARBA" id="ARBA00022723"/>
    </source>
</evidence>
<protein>
    <recommendedName>
        <fullName evidence="6">Iron-sulfur cluster carrier protein</fullName>
    </recommendedName>
</protein>
<dbReference type="FunFam" id="3.40.50.300:FF:001119">
    <property type="entry name" value="Iron-sulfur cluster carrier protein"/>
    <property type="match status" value="1"/>
</dbReference>
<keyword evidence="2 6" id="KW-0547">Nucleotide-binding</keyword>
<feature type="binding site" evidence="6">
    <location>
        <begin position="17"/>
        <end position="24"/>
    </location>
    <ligand>
        <name>ATP</name>
        <dbReference type="ChEBI" id="CHEBI:30616"/>
    </ligand>
</feature>
<dbReference type="AlphaFoldDB" id="A0A1E5L910"/>
<evidence type="ECO:0000256" key="2">
    <source>
        <dbReference type="ARBA" id="ARBA00022741"/>
    </source>
</evidence>
<dbReference type="CDD" id="cd02037">
    <property type="entry name" value="Mrp_NBP35"/>
    <property type="match status" value="1"/>
</dbReference>
<dbReference type="InterPro" id="IPR019591">
    <property type="entry name" value="Mrp/NBP35_ATP-bd"/>
</dbReference>
<gene>
    <name evidence="7" type="ORF">BHU72_10295</name>
</gene>
<dbReference type="STRING" id="1390249.BHU72_10295"/>
<dbReference type="PANTHER" id="PTHR42961">
    <property type="entry name" value="IRON-SULFUR PROTEIN NUBPL"/>
    <property type="match status" value="1"/>
</dbReference>
<name>A0A1E5L910_9FIRM</name>
<dbReference type="HAMAP" id="MF_02040">
    <property type="entry name" value="Mrp_NBP35"/>
    <property type="match status" value="1"/>
</dbReference>
<dbReference type="OrthoDB" id="9809679at2"/>
<accession>A0A1E5L910</accession>
<dbReference type="InterPro" id="IPR027417">
    <property type="entry name" value="P-loop_NTPase"/>
</dbReference>
<dbReference type="InterPro" id="IPR044304">
    <property type="entry name" value="NUBPL-like"/>
</dbReference>
<evidence type="ECO:0000256" key="4">
    <source>
        <dbReference type="ARBA" id="ARBA00023004"/>
    </source>
</evidence>
<keyword evidence="3 6" id="KW-0067">ATP-binding</keyword>
<dbReference type="EMBL" id="MJAT01000002">
    <property type="protein sequence ID" value="OEH86635.1"/>
    <property type="molecule type" value="Genomic_DNA"/>
</dbReference>
<comment type="similarity">
    <text evidence="6">Belongs to the Mrp/NBP35 ATP-binding proteins family.</text>
</comment>
<keyword evidence="1 6" id="KW-0479">Metal-binding</keyword>
<evidence type="ECO:0000313" key="8">
    <source>
        <dbReference type="Proteomes" id="UP000095255"/>
    </source>
</evidence>
<dbReference type="Gene3D" id="3.40.50.300">
    <property type="entry name" value="P-loop containing nucleotide triphosphate hydrolases"/>
    <property type="match status" value="1"/>
</dbReference>
<evidence type="ECO:0000256" key="5">
    <source>
        <dbReference type="ARBA" id="ARBA00023014"/>
    </source>
</evidence>
<dbReference type="GO" id="GO:0140663">
    <property type="term" value="F:ATP-dependent FeS chaperone activity"/>
    <property type="evidence" value="ECO:0007669"/>
    <property type="project" value="InterPro"/>
</dbReference>
<keyword evidence="8" id="KW-1185">Reference proteome</keyword>
<dbReference type="GO" id="GO:0046872">
    <property type="term" value="F:metal ion binding"/>
    <property type="evidence" value="ECO:0007669"/>
    <property type="project" value="UniProtKB-KW"/>
</dbReference>
<dbReference type="PROSITE" id="PS01215">
    <property type="entry name" value="MRP"/>
    <property type="match status" value="1"/>
</dbReference>
<organism evidence="7 8">
    <name type="scientific">Desulfuribacillus stibiiarsenatis</name>
    <dbReference type="NCBI Taxonomy" id="1390249"/>
    <lineage>
        <taxon>Bacteria</taxon>
        <taxon>Bacillati</taxon>
        <taxon>Bacillota</taxon>
        <taxon>Desulfuribacillia</taxon>
        <taxon>Desulfuribacillales</taxon>
        <taxon>Desulfuribacillaceae</taxon>
        <taxon>Desulfuribacillus</taxon>
    </lineage>
</organism>
<keyword evidence="5 6" id="KW-0411">Iron-sulfur</keyword>
<evidence type="ECO:0000313" key="7">
    <source>
        <dbReference type="EMBL" id="OEH86635.1"/>
    </source>
</evidence>
<dbReference type="InterPro" id="IPR033756">
    <property type="entry name" value="YlxH/NBP35"/>
</dbReference>
<sequence length="255" mass="27228">MSEGIFQNTTVIAVGSGKGGVGKSTVTANLAVALAKQGLKVGIMDADIYGFSIPRLLGIVGVKPQGSEEGIIPVEAHGVKVVSMGSFAENEDTPLIWRGPVLMKVLDQFMQDIAWGELDYLLIDLPPGTGDIPLTIMQKIPHAKMLLVTTPQSSASHVAGRVGHMAISAKLEVIGVVENMSYFLCGNCDEKHYIFGSGETKALADDLLTEVIGEIPLETSVREKSDEGVPVALEDEHFIGRIYKEIAGNITNKLK</sequence>
<comment type="function">
    <text evidence="6">Binds and transfers iron-sulfur (Fe-S) clusters to target apoproteins. Can hydrolyze ATP.</text>
</comment>
<reference evidence="7 8" key="1">
    <citation type="submission" date="2016-09" db="EMBL/GenBank/DDBJ databases">
        <title>Desulfuribacillus arsenicus sp. nov., an obligately anaerobic, dissimilatory arsenic- and antimonate-reducing bacterium isolated from anoxic sediments.</title>
        <authorList>
            <person name="Abin C.A."/>
            <person name="Hollibaugh J.T."/>
        </authorList>
    </citation>
    <scope>NUCLEOTIDE SEQUENCE [LARGE SCALE GENOMIC DNA]</scope>
    <source>
        <strain evidence="7 8">MLFW-2</strain>
    </source>
</reference>
<evidence type="ECO:0000256" key="6">
    <source>
        <dbReference type="HAMAP-Rule" id="MF_02040"/>
    </source>
</evidence>
<dbReference type="GO" id="GO:0016226">
    <property type="term" value="P:iron-sulfur cluster assembly"/>
    <property type="evidence" value="ECO:0007669"/>
    <property type="project" value="InterPro"/>
</dbReference>
<dbReference type="GO" id="GO:0005524">
    <property type="term" value="F:ATP binding"/>
    <property type="evidence" value="ECO:0007669"/>
    <property type="project" value="UniProtKB-UniRule"/>
</dbReference>
<dbReference type="Proteomes" id="UP000095255">
    <property type="component" value="Unassembled WGS sequence"/>
</dbReference>
<dbReference type="GO" id="GO:0051539">
    <property type="term" value="F:4 iron, 4 sulfur cluster binding"/>
    <property type="evidence" value="ECO:0007669"/>
    <property type="project" value="TreeGrafter"/>
</dbReference>
<proteinExistence type="inferred from homology"/>
<dbReference type="GO" id="GO:0016887">
    <property type="term" value="F:ATP hydrolysis activity"/>
    <property type="evidence" value="ECO:0007669"/>
    <property type="project" value="UniProtKB-UniRule"/>
</dbReference>
<keyword evidence="6" id="KW-0378">Hydrolase</keyword>
<dbReference type="SUPFAM" id="SSF52540">
    <property type="entry name" value="P-loop containing nucleoside triphosphate hydrolases"/>
    <property type="match status" value="1"/>
</dbReference>
<dbReference type="Pfam" id="PF10609">
    <property type="entry name" value="ParA"/>
    <property type="match status" value="1"/>
</dbReference>
<dbReference type="PANTHER" id="PTHR42961:SF2">
    <property type="entry name" value="IRON-SULFUR PROTEIN NUBPL"/>
    <property type="match status" value="1"/>
</dbReference>
<comment type="caution">
    <text evidence="7">The sequence shown here is derived from an EMBL/GenBank/DDBJ whole genome shotgun (WGS) entry which is preliminary data.</text>
</comment>
<comment type="subunit">
    <text evidence="6">Homodimer.</text>
</comment>
<evidence type="ECO:0000256" key="3">
    <source>
        <dbReference type="ARBA" id="ARBA00022840"/>
    </source>
</evidence>